<comment type="caution">
    <text evidence="1">The sequence shown here is derived from an EMBL/GenBank/DDBJ whole genome shotgun (WGS) entry which is preliminary data.</text>
</comment>
<accession>A0ABV0KB88</accession>
<reference evidence="1 2" key="1">
    <citation type="submission" date="2022-04" db="EMBL/GenBank/DDBJ databases">
        <title>Positive selection, recombination, and allopatry shape intraspecific diversity of widespread and dominant cyanobacteria.</title>
        <authorList>
            <person name="Wei J."/>
            <person name="Shu W."/>
            <person name="Hu C."/>
        </authorList>
    </citation>
    <scope>NUCLEOTIDE SEQUENCE [LARGE SCALE GENOMIC DNA]</scope>
    <source>
        <strain evidence="1 2">DQ-A4</strain>
    </source>
</reference>
<evidence type="ECO:0000313" key="2">
    <source>
        <dbReference type="Proteomes" id="UP001482513"/>
    </source>
</evidence>
<sequence>MALLFWFIGFINIVGEWLAAWQFETWNGQQPAFRFIGCDGVVLLFLNIPEFDTHS</sequence>
<name>A0ABV0KB88_9CYAN</name>
<keyword evidence="2" id="KW-1185">Reference proteome</keyword>
<organism evidence="1 2">
    <name type="scientific">Leptolyngbya subtilissima DQ-A4</name>
    <dbReference type="NCBI Taxonomy" id="2933933"/>
    <lineage>
        <taxon>Bacteria</taxon>
        <taxon>Bacillati</taxon>
        <taxon>Cyanobacteriota</taxon>
        <taxon>Cyanophyceae</taxon>
        <taxon>Leptolyngbyales</taxon>
        <taxon>Leptolyngbyaceae</taxon>
        <taxon>Leptolyngbya group</taxon>
        <taxon>Leptolyngbya</taxon>
    </lineage>
</organism>
<dbReference type="RefSeq" id="WP_199325975.1">
    <property type="nucleotide sequence ID" value="NZ_JAMPKX010000019.1"/>
</dbReference>
<dbReference type="Pfam" id="PF09933">
    <property type="entry name" value="DUF2165"/>
    <property type="match status" value="1"/>
</dbReference>
<evidence type="ECO:0000313" key="1">
    <source>
        <dbReference type="EMBL" id="MEP0950051.1"/>
    </source>
</evidence>
<protein>
    <submittedName>
        <fullName evidence="1">DUF2165 domain-containing protein</fullName>
    </submittedName>
</protein>
<dbReference type="EMBL" id="JAMPKX010000019">
    <property type="protein sequence ID" value="MEP0950051.1"/>
    <property type="molecule type" value="Genomic_DNA"/>
</dbReference>
<proteinExistence type="predicted"/>
<dbReference type="Proteomes" id="UP001482513">
    <property type="component" value="Unassembled WGS sequence"/>
</dbReference>
<dbReference type="InterPro" id="IPR018681">
    <property type="entry name" value="DUF2165_transmembrane"/>
</dbReference>
<gene>
    <name evidence="1" type="ORF">NC992_24475</name>
</gene>